<organism evidence="2 3">
    <name type="scientific">Legionella brunensis</name>
    <dbReference type="NCBI Taxonomy" id="29422"/>
    <lineage>
        <taxon>Bacteria</taxon>
        <taxon>Pseudomonadati</taxon>
        <taxon>Pseudomonadota</taxon>
        <taxon>Gammaproteobacteria</taxon>
        <taxon>Legionellales</taxon>
        <taxon>Legionellaceae</taxon>
        <taxon>Legionella</taxon>
    </lineage>
</organism>
<sequence>MRQFGFILFGFLFAALVSAQNQNDALHARDEALRALKGFNPATVLKGYTENPQESTLQPQEGNNALSAQGLDALKNNETAKEVFRQAGRRPKVRPNPNRFEMQYAERLLENPDSILEGACYKQTGICKNQSVIKSCDESVHYTKKACKDTLNVLVKPIRQSFTRVLTPNRFQS</sequence>
<keyword evidence="1" id="KW-0732">Signal</keyword>
<evidence type="ECO:0000256" key="1">
    <source>
        <dbReference type="SAM" id="SignalP"/>
    </source>
</evidence>
<name>A0A0W0SLJ8_9GAMM</name>
<dbReference type="EMBL" id="LNXV01000010">
    <property type="protein sequence ID" value="KTC84282.1"/>
    <property type="molecule type" value="Genomic_DNA"/>
</dbReference>
<comment type="caution">
    <text evidence="2">The sequence shown here is derived from an EMBL/GenBank/DDBJ whole genome shotgun (WGS) entry which is preliminary data.</text>
</comment>
<keyword evidence="3" id="KW-1185">Reference proteome</keyword>
<protein>
    <submittedName>
        <fullName evidence="2">Conjugative transfer protein TraN</fullName>
    </submittedName>
</protein>
<dbReference type="STRING" id="29422.Lbru_1382"/>
<feature type="signal peptide" evidence="1">
    <location>
        <begin position="1"/>
        <end position="19"/>
    </location>
</feature>
<feature type="non-terminal residue" evidence="2">
    <location>
        <position position="173"/>
    </location>
</feature>
<evidence type="ECO:0000313" key="2">
    <source>
        <dbReference type="EMBL" id="KTC84282.1"/>
    </source>
</evidence>
<proteinExistence type="predicted"/>
<gene>
    <name evidence="2" type="ORF">Lbru_1382</name>
</gene>
<evidence type="ECO:0000313" key="3">
    <source>
        <dbReference type="Proteomes" id="UP000054742"/>
    </source>
</evidence>
<feature type="chain" id="PRO_5006912103" evidence="1">
    <location>
        <begin position="20"/>
        <end position="173"/>
    </location>
</feature>
<dbReference type="Proteomes" id="UP000054742">
    <property type="component" value="Unassembled WGS sequence"/>
</dbReference>
<reference evidence="2 3" key="1">
    <citation type="submission" date="2015-11" db="EMBL/GenBank/DDBJ databases">
        <title>Genomic analysis of 38 Legionella species identifies large and diverse effector repertoires.</title>
        <authorList>
            <person name="Burstein D."/>
            <person name="Amaro F."/>
            <person name="Zusman T."/>
            <person name="Lifshitz Z."/>
            <person name="Cohen O."/>
            <person name="Gilbert J.A."/>
            <person name="Pupko T."/>
            <person name="Shuman H.A."/>
            <person name="Segal G."/>
        </authorList>
    </citation>
    <scope>NUCLEOTIDE SEQUENCE [LARGE SCALE GENOMIC DNA]</scope>
    <source>
        <strain evidence="2 3">ATCC 43878</strain>
    </source>
</reference>
<dbReference type="AlphaFoldDB" id="A0A0W0SLJ8"/>
<accession>A0A0W0SLJ8</accession>